<sequence>MKKFILLAALCSLLSGCVSANMHTYGTPDRSERSVTVPPGGGLTAEIKEVFKRNGWTMVVDRGPQVTSGSLGSDTHLEKYDTFNTRYRLMLDYSQFDICLGHMDGAYNYNMSFVDNKTGEELMAMGGRACQSQILDKLQQFLSSSK</sequence>
<keyword evidence="1" id="KW-0732">Signal</keyword>
<reference evidence="2 3" key="1">
    <citation type="journal article" date="2016" name="Antonie Van Leeuwenhoek">
        <title>Dongia soli sp. nov., isolated from soil from Dokdo, Korea.</title>
        <authorList>
            <person name="Kim D.U."/>
            <person name="Lee H."/>
            <person name="Kim H."/>
            <person name="Kim S.G."/>
            <person name="Ka J.O."/>
        </authorList>
    </citation>
    <scope>NUCLEOTIDE SEQUENCE [LARGE SCALE GENOMIC DNA]</scope>
    <source>
        <strain evidence="2 3">D78</strain>
    </source>
</reference>
<feature type="chain" id="PRO_5046396423" description="Lipoprotein" evidence="1">
    <location>
        <begin position="21"/>
        <end position="146"/>
    </location>
</feature>
<evidence type="ECO:0000256" key="1">
    <source>
        <dbReference type="SAM" id="SignalP"/>
    </source>
</evidence>
<feature type="signal peptide" evidence="1">
    <location>
        <begin position="1"/>
        <end position="20"/>
    </location>
</feature>
<dbReference type="EMBL" id="JAXCLW010000001">
    <property type="protein sequence ID" value="MDY0882329.1"/>
    <property type="molecule type" value="Genomic_DNA"/>
</dbReference>
<dbReference type="Proteomes" id="UP001279642">
    <property type="component" value="Unassembled WGS sequence"/>
</dbReference>
<accession>A0ABU5E804</accession>
<keyword evidence="3" id="KW-1185">Reference proteome</keyword>
<evidence type="ECO:0000313" key="2">
    <source>
        <dbReference type="EMBL" id="MDY0882329.1"/>
    </source>
</evidence>
<name>A0ABU5E804_9PROT</name>
<evidence type="ECO:0000313" key="3">
    <source>
        <dbReference type="Proteomes" id="UP001279642"/>
    </source>
</evidence>
<evidence type="ECO:0008006" key="4">
    <source>
        <dbReference type="Google" id="ProtNLM"/>
    </source>
</evidence>
<organism evidence="2 3">
    <name type="scientific">Dongia soli</name>
    <dbReference type="NCBI Taxonomy" id="600628"/>
    <lineage>
        <taxon>Bacteria</taxon>
        <taxon>Pseudomonadati</taxon>
        <taxon>Pseudomonadota</taxon>
        <taxon>Alphaproteobacteria</taxon>
        <taxon>Rhodospirillales</taxon>
        <taxon>Dongiaceae</taxon>
        <taxon>Dongia</taxon>
    </lineage>
</organism>
<dbReference type="PROSITE" id="PS51257">
    <property type="entry name" value="PROKAR_LIPOPROTEIN"/>
    <property type="match status" value="1"/>
</dbReference>
<gene>
    <name evidence="2" type="ORF">SMD27_05715</name>
</gene>
<protein>
    <recommendedName>
        <fullName evidence="4">Lipoprotein</fullName>
    </recommendedName>
</protein>
<comment type="caution">
    <text evidence="2">The sequence shown here is derived from an EMBL/GenBank/DDBJ whole genome shotgun (WGS) entry which is preliminary data.</text>
</comment>
<proteinExistence type="predicted"/>
<dbReference type="RefSeq" id="WP_320507354.1">
    <property type="nucleotide sequence ID" value="NZ_JAXCLW010000001.1"/>
</dbReference>